<feature type="compositionally biased region" description="Acidic residues" evidence="3">
    <location>
        <begin position="980"/>
        <end position="990"/>
    </location>
</feature>
<feature type="compositionally biased region" description="Acidic residues" evidence="3">
    <location>
        <begin position="309"/>
        <end position="322"/>
    </location>
</feature>
<feature type="compositionally biased region" description="Low complexity" evidence="3">
    <location>
        <begin position="846"/>
        <end position="861"/>
    </location>
</feature>
<gene>
    <name evidence="5" type="ORF">SNEC2469_LOCUS13181</name>
</gene>
<dbReference type="AlphaFoldDB" id="A0A812S8M6"/>
<dbReference type="SMART" id="SM00343">
    <property type="entry name" value="ZnF_C2HC"/>
    <property type="match status" value="1"/>
</dbReference>
<feature type="region of interest" description="Disordered" evidence="3">
    <location>
        <begin position="309"/>
        <end position="365"/>
    </location>
</feature>
<sequence>MFFDDDLLSGAYARQTRADVGAGAPPADFADGVTAGDAGSGAASSVETLVTSNSRRKRGSRGGVRPSSSDQQKRWRSGAVPQPPSFDGDIEADPYCYRHYKRRLQRWVEITKEYLPGNEQALRALENLKGEAETEMEEIEDSRYNVDNGIELLLRDLERSFGAKEMFRQGGTIREFESIGRLQGESVHAFVRRFRLMERKLKDNQVPEYPEQARVIKLLDGLRLDEKSVASLLLAAGNKYDMRAILNAISIQYPAGMTITGLPRLRLDRRGRGRGVGSSASTASTSSRPSSSAKKWCHWNTAWEPDAEFPEDEFPVDQDYDEASLPPLPEGPDPAEDQGNPEDLYDEAEVPDEEEGEWMDGDDAAAYDEGDDLQELMQSLTVTSKRLASLVQARGYYQTDGKSKGKGKKGFGKGKGKSKSKGKGRGKPSSSFGAGSGKAGKSSGGKGGKPRVPDAVHQQRLQGSLCLGCGSPDHWLKDCPSYSIQNAQLTSAAIDGLVLDAEGSASIWTVKAETLAGSELSLEHKKGDQDFYEAPALSEFEPCIPTNPSVLLQYYQGSSSSYIIADTGCQRQVAGESWHLQKCQEIEPLLRLEYPDLCKFSFGPSEALQSQGLLVQFQMFLLALYTFELCSALHNCGCLLVVTWLLDSMSGDQTCLSGRHVMYQTACLTSYIRTALQARKLCLPSSFLPVRFLMPPPTWLVRWRRLLRNVLNFVFYVKQMVLLYSATTLHSALKDRVMQTHLVPSTATTLLSTTAAMAAQESLQSQAYLKSPETCNHPSGMRAYGAAGIRVRICDLCGTRYVLMPSGTSVLATPKASPSARTPLNLPEHIMDALRGKRVENQPKAGRSQGSSRPSSTSSPGYVPPPPRLRPRQPSSKAAPPKAAPKTAPRAKSMLQPSGGSNLPIPQRRQWHGSESDRMSTMSTGTGVYHEDMDWSAPNVDHGEEWVEPNWAMPDDYDHLEGSEGEQFDPNDLIPHHNYEDEEEGYGEEF</sequence>
<feature type="region of interest" description="Disordered" evidence="3">
    <location>
        <begin position="268"/>
        <end position="295"/>
    </location>
</feature>
<dbReference type="GO" id="GO:0008270">
    <property type="term" value="F:zinc ion binding"/>
    <property type="evidence" value="ECO:0007669"/>
    <property type="project" value="UniProtKB-KW"/>
</dbReference>
<proteinExistence type="predicted"/>
<keyword evidence="2" id="KW-0175">Coiled coil</keyword>
<evidence type="ECO:0000256" key="3">
    <source>
        <dbReference type="SAM" id="MobiDB-lite"/>
    </source>
</evidence>
<protein>
    <recommendedName>
        <fullName evidence="4">CCHC-type domain-containing protein</fullName>
    </recommendedName>
</protein>
<name>A0A812S8M6_9DINO</name>
<evidence type="ECO:0000256" key="1">
    <source>
        <dbReference type="PROSITE-ProRule" id="PRU00047"/>
    </source>
</evidence>
<feature type="region of interest" description="Disordered" evidence="3">
    <location>
        <begin position="31"/>
        <end position="88"/>
    </location>
</feature>
<feature type="domain" description="CCHC-type" evidence="4">
    <location>
        <begin position="466"/>
        <end position="481"/>
    </location>
</feature>
<dbReference type="InterPro" id="IPR001878">
    <property type="entry name" value="Znf_CCHC"/>
</dbReference>
<keyword evidence="1" id="KW-0479">Metal-binding</keyword>
<feature type="compositionally biased region" description="Acidic residues" evidence="3">
    <location>
        <begin position="333"/>
        <end position="365"/>
    </location>
</feature>
<keyword evidence="6" id="KW-1185">Reference proteome</keyword>
<dbReference type="EMBL" id="CAJNJA010021029">
    <property type="protein sequence ID" value="CAE7468771.1"/>
    <property type="molecule type" value="Genomic_DNA"/>
</dbReference>
<feature type="compositionally biased region" description="Basic residues" evidence="3">
    <location>
        <begin position="404"/>
        <end position="426"/>
    </location>
</feature>
<evidence type="ECO:0000256" key="2">
    <source>
        <dbReference type="SAM" id="Coils"/>
    </source>
</evidence>
<feature type="compositionally biased region" description="Low complexity" evidence="3">
    <location>
        <begin position="872"/>
        <end position="893"/>
    </location>
</feature>
<dbReference type="GO" id="GO:0003676">
    <property type="term" value="F:nucleic acid binding"/>
    <property type="evidence" value="ECO:0007669"/>
    <property type="project" value="InterPro"/>
</dbReference>
<feature type="compositionally biased region" description="Low complexity" evidence="3">
    <location>
        <begin position="31"/>
        <end position="46"/>
    </location>
</feature>
<evidence type="ECO:0000259" key="4">
    <source>
        <dbReference type="PROSITE" id="PS50158"/>
    </source>
</evidence>
<feature type="region of interest" description="Disordered" evidence="3">
    <location>
        <begin position="841"/>
        <end position="990"/>
    </location>
</feature>
<feature type="coiled-coil region" evidence="2">
    <location>
        <begin position="118"/>
        <end position="145"/>
    </location>
</feature>
<feature type="compositionally biased region" description="Low complexity" evidence="3">
    <location>
        <begin position="277"/>
        <end position="293"/>
    </location>
</feature>
<feature type="region of interest" description="Disordered" evidence="3">
    <location>
        <begin position="398"/>
        <end position="453"/>
    </location>
</feature>
<dbReference type="Proteomes" id="UP000601435">
    <property type="component" value="Unassembled WGS sequence"/>
</dbReference>
<feature type="compositionally biased region" description="Gly residues" evidence="3">
    <location>
        <begin position="434"/>
        <end position="447"/>
    </location>
</feature>
<accession>A0A812S8M6</accession>
<evidence type="ECO:0000313" key="5">
    <source>
        <dbReference type="EMBL" id="CAE7468771.1"/>
    </source>
</evidence>
<comment type="caution">
    <text evidence="5">The sequence shown here is derived from an EMBL/GenBank/DDBJ whole genome shotgun (WGS) entry which is preliminary data.</text>
</comment>
<keyword evidence="1" id="KW-0862">Zinc</keyword>
<dbReference type="PROSITE" id="PS50158">
    <property type="entry name" value="ZF_CCHC"/>
    <property type="match status" value="1"/>
</dbReference>
<organism evidence="5 6">
    <name type="scientific">Symbiodinium necroappetens</name>
    <dbReference type="NCBI Taxonomy" id="1628268"/>
    <lineage>
        <taxon>Eukaryota</taxon>
        <taxon>Sar</taxon>
        <taxon>Alveolata</taxon>
        <taxon>Dinophyceae</taxon>
        <taxon>Suessiales</taxon>
        <taxon>Symbiodiniaceae</taxon>
        <taxon>Symbiodinium</taxon>
    </lineage>
</organism>
<keyword evidence="1" id="KW-0863">Zinc-finger</keyword>
<dbReference type="Gene3D" id="4.10.60.10">
    <property type="entry name" value="Zinc finger, CCHC-type"/>
    <property type="match status" value="1"/>
</dbReference>
<reference evidence="5" key="1">
    <citation type="submission" date="2021-02" db="EMBL/GenBank/DDBJ databases">
        <authorList>
            <person name="Dougan E. K."/>
            <person name="Rhodes N."/>
            <person name="Thang M."/>
            <person name="Chan C."/>
        </authorList>
    </citation>
    <scope>NUCLEOTIDE SEQUENCE</scope>
</reference>
<evidence type="ECO:0000313" key="6">
    <source>
        <dbReference type="Proteomes" id="UP000601435"/>
    </source>
</evidence>